<keyword evidence="7 9" id="KW-0324">Glycolysis</keyword>
<keyword evidence="8 9" id="KW-0413">Isomerase</keyword>
<dbReference type="AlphaFoldDB" id="A0A2Z2PKF6"/>
<comment type="pathway">
    <text evidence="3">Carbohydrate metabolism; erythritol degradation.</text>
</comment>
<evidence type="ECO:0000256" key="5">
    <source>
        <dbReference type="ARBA" id="ARBA00022432"/>
    </source>
</evidence>
<dbReference type="Pfam" id="PF00121">
    <property type="entry name" value="TIM"/>
    <property type="match status" value="1"/>
</dbReference>
<evidence type="ECO:0000256" key="1">
    <source>
        <dbReference type="ARBA" id="ARBA00000148"/>
    </source>
</evidence>
<dbReference type="Gene3D" id="3.20.20.70">
    <property type="entry name" value="Aldolase class I"/>
    <property type="match status" value="1"/>
</dbReference>
<protein>
    <recommendedName>
        <fullName evidence="9 10">Triosephosphate isomerase</fullName>
        <shortName evidence="9">TIM</shortName>
        <shortName evidence="9">TPI</shortName>
        <ecNumber evidence="9 10">5.3.1.1</ecNumber>
    </recommendedName>
    <alternativeName>
        <fullName evidence="9">Triose-phosphate isomerase</fullName>
    </alternativeName>
</protein>
<name>A0A2Z2PKF6_RHIRH</name>
<evidence type="ECO:0000256" key="3">
    <source>
        <dbReference type="ARBA" id="ARBA00004939"/>
    </source>
</evidence>
<evidence type="ECO:0000313" key="14">
    <source>
        <dbReference type="Proteomes" id="UP000315434"/>
    </source>
</evidence>
<reference evidence="11" key="1">
    <citation type="submission" date="2016-10" db="EMBL/GenBank/DDBJ databases">
        <title>Agrobacterium Ti plasmids: Classification based on T-DNA and Vir regions organization.</title>
        <authorList>
            <person name="Nabi N."/>
            <person name="Vial L."/>
            <person name="Ben Hafsa A."/>
            <person name="Chapulliot D."/>
            <person name="Berard A."/>
            <person name="Chauveau A."/>
            <person name="Le Paslier M.-C."/>
            <person name="Harzallah Skhiri F."/>
            <person name="Brunel D."/>
            <person name="Nesme X."/>
            <person name="Chaouachi M."/>
        </authorList>
    </citation>
    <scope>NUCLEOTIDE SEQUENCE</scope>
    <source>
        <strain evidence="11">26-59</strain>
        <plasmid evidence="11">pRi_26-59</plasmid>
    </source>
</reference>
<feature type="binding site" evidence="9">
    <location>
        <begin position="232"/>
        <end position="233"/>
    </location>
    <ligand>
        <name>substrate</name>
    </ligand>
</feature>
<dbReference type="InterPro" id="IPR020861">
    <property type="entry name" value="Triosephosphate_isomerase_AS"/>
</dbReference>
<dbReference type="FunFam" id="3.20.20.70:FF:000016">
    <property type="entry name" value="Triosephosphate isomerase"/>
    <property type="match status" value="1"/>
</dbReference>
<dbReference type="KEGG" id="aro:B0909_24200"/>
<dbReference type="PANTHER" id="PTHR21139:SF42">
    <property type="entry name" value="TRIOSEPHOSPHATE ISOMERASE"/>
    <property type="match status" value="1"/>
</dbReference>
<proteinExistence type="inferred from homology"/>
<dbReference type="GO" id="GO:0004807">
    <property type="term" value="F:triose-phosphate isomerase activity"/>
    <property type="evidence" value="ECO:0007669"/>
    <property type="project" value="UniProtKB-UniRule"/>
</dbReference>
<feature type="binding site" evidence="9">
    <location>
        <position position="211"/>
    </location>
    <ligand>
        <name>substrate</name>
    </ligand>
</feature>
<dbReference type="GeneID" id="79864976"/>
<dbReference type="GO" id="GO:0046166">
    <property type="term" value="P:glyceraldehyde-3-phosphate biosynthetic process"/>
    <property type="evidence" value="ECO:0007669"/>
    <property type="project" value="TreeGrafter"/>
</dbReference>
<dbReference type="UniPathway" id="UPA01066"/>
<dbReference type="UniPathway" id="UPA00109">
    <property type="reaction ID" value="UER00189"/>
</dbReference>
<evidence type="ECO:0000256" key="2">
    <source>
        <dbReference type="ARBA" id="ARBA00004680"/>
    </source>
</evidence>
<comment type="catalytic activity">
    <reaction evidence="9 10">
        <text>D-glyceraldehyde 3-phosphate = dihydroxyacetone phosphate</text>
        <dbReference type="Rhea" id="RHEA:18585"/>
        <dbReference type="ChEBI" id="CHEBI:57642"/>
        <dbReference type="ChEBI" id="CHEBI:59776"/>
        <dbReference type="EC" id="5.3.1.1"/>
    </reaction>
</comment>
<dbReference type="RefSeq" id="WP_077768138.1">
    <property type="nucleotide sequence ID" value="NC_010841.1"/>
</dbReference>
<evidence type="ECO:0000256" key="8">
    <source>
        <dbReference type="ARBA" id="ARBA00023235"/>
    </source>
</evidence>
<keyword evidence="5 9" id="KW-0312">Gluconeogenesis</keyword>
<comment type="pathway">
    <text evidence="2 9 10">Carbohydrate degradation; glycolysis; D-glyceraldehyde 3-phosphate from glycerone phosphate: step 1/1.</text>
</comment>
<comment type="subunit">
    <text evidence="9 10">Homodimer.</text>
</comment>
<dbReference type="EMBL" id="SGNY01000012">
    <property type="protein sequence ID" value="TRA96111.1"/>
    <property type="molecule type" value="Genomic_DNA"/>
</dbReference>
<dbReference type="GO" id="GO:0006096">
    <property type="term" value="P:glycolytic process"/>
    <property type="evidence" value="ECO:0007669"/>
    <property type="project" value="UniProtKB-UniRule"/>
</dbReference>
<feature type="active site" description="Proton acceptor" evidence="9">
    <location>
        <position position="166"/>
    </location>
</feature>
<gene>
    <name evidence="12" type="primary">tpiA_2</name>
    <name evidence="9" type="synonym">tpiA</name>
    <name evidence="12" type="ORF">AGRHK599_LOCUS5057</name>
    <name evidence="13" type="ORF">EXN68_24970</name>
</gene>
<evidence type="ECO:0000313" key="12">
    <source>
        <dbReference type="EMBL" id="CAD0217490.1"/>
    </source>
</evidence>
<comment type="pathway">
    <text evidence="9 10">Carbohydrate biosynthesis; gluconeogenesis.</text>
</comment>
<dbReference type="NCBIfam" id="TIGR00419">
    <property type="entry name" value="tim"/>
    <property type="match status" value="1"/>
</dbReference>
<organism evidence="11">
    <name type="scientific">Rhizobium rhizogenes</name>
    <name type="common">Agrobacterium rhizogenes</name>
    <dbReference type="NCBI Taxonomy" id="359"/>
    <lineage>
        <taxon>Bacteria</taxon>
        <taxon>Pseudomonadati</taxon>
        <taxon>Pseudomonadota</taxon>
        <taxon>Alphaproteobacteria</taxon>
        <taxon>Hyphomicrobiales</taxon>
        <taxon>Rhizobiaceae</taxon>
        <taxon>Rhizobium/Agrobacterium group</taxon>
        <taxon>Rhizobium</taxon>
    </lineage>
</organism>
<evidence type="ECO:0000256" key="9">
    <source>
        <dbReference type="HAMAP-Rule" id="MF_00147"/>
    </source>
</evidence>
<keyword evidence="11" id="KW-0614">Plasmid</keyword>
<evidence type="ECO:0000313" key="15">
    <source>
        <dbReference type="Proteomes" id="UP000528185"/>
    </source>
</evidence>
<dbReference type="EC" id="5.3.1.1" evidence="9 10"/>
<feature type="active site" description="Electrophile" evidence="9">
    <location>
        <position position="96"/>
    </location>
</feature>
<dbReference type="PROSITE" id="PS00171">
    <property type="entry name" value="TIM_1"/>
    <property type="match status" value="1"/>
</dbReference>
<dbReference type="InterPro" id="IPR000652">
    <property type="entry name" value="Triosephosphate_isomerase"/>
</dbReference>
<dbReference type="GO" id="GO:0006094">
    <property type="term" value="P:gluconeogenesis"/>
    <property type="evidence" value="ECO:0007669"/>
    <property type="project" value="UniProtKB-UniRule"/>
</dbReference>
<dbReference type="GO" id="GO:0019563">
    <property type="term" value="P:glycerol catabolic process"/>
    <property type="evidence" value="ECO:0007669"/>
    <property type="project" value="TreeGrafter"/>
</dbReference>
<reference evidence="13 14" key="2">
    <citation type="journal article" date="2019" name="Appl. Microbiol. Biotechnol.">
        <title>Differential efficiency of wild type rhizogenic strains for rol gene transformation of plants.</title>
        <authorList>
            <person name="Desmet S."/>
            <person name="De Keyser E."/>
            <person name="Van Vaerenbergh J."/>
            <person name="Baeyen S."/>
            <person name="Van Huylenbroeck J."/>
            <person name="Geelen D."/>
            <person name="Dhooghe E."/>
        </authorList>
    </citation>
    <scope>NUCLEOTIDE SEQUENCE [LARGE SCALE GENOMIC DNA]</scope>
    <source>
        <strain evidence="13 14">GBBC3284</strain>
    </source>
</reference>
<comment type="function">
    <text evidence="9">Involved in the gluconeogenesis. Catalyzes stereospecifically the conversion of dihydroxyacetone phosphate (DHAP) to D-glyceraldehyde-3-phosphate (G3P).</text>
</comment>
<comment type="subcellular location">
    <subcellularLocation>
        <location evidence="9 10">Cytoplasm</location>
    </subcellularLocation>
</comment>
<dbReference type="PROSITE" id="PS51440">
    <property type="entry name" value="TIM_2"/>
    <property type="match status" value="1"/>
</dbReference>
<reference evidence="12 15" key="3">
    <citation type="submission" date="2020-06" db="EMBL/GenBank/DDBJ databases">
        <authorList>
            <person name="De Coninck B."/>
            <person name="Ibrahim H."/>
        </authorList>
    </citation>
    <scope>NUCLEOTIDE SEQUENCE [LARGE SCALE GENOMIC DNA]</scope>
    <source>
        <strain evidence="12">Ag_rhizogenes_K599</strain>
    </source>
</reference>
<feature type="binding site" evidence="9">
    <location>
        <begin position="12"/>
        <end position="14"/>
    </location>
    <ligand>
        <name>substrate</name>
    </ligand>
</feature>
<dbReference type="HAMAP" id="MF_00147_B">
    <property type="entry name" value="TIM_B"/>
    <property type="match status" value="1"/>
</dbReference>
<sequence>MSNTPRRLIVGNWKMNGLTADLAEIEKVAWNIGELNADVAICPPATLLQSAVRIIAGSRLLLGAQDCSAQEAGAHTGDISARMIADSRARVVILGHSERRQYQGETDAMVRRKAEIAVSAGLMPVICVGETEAEHLRQETLTVLKNQLQGCLPAEMNELALVIAYEPVWSIGTGRLPEQSEILAAHACIRSSLIDAYGSIGAQLRILYGGSVKPENSAEILALENVDGVLVGGASLRAESFLRICEATGR</sequence>
<comment type="catalytic activity">
    <reaction evidence="1">
        <text>L-erythrulose 1-phosphate = D-erythrulose 4-phosphate</text>
        <dbReference type="Rhea" id="RHEA:49588"/>
        <dbReference type="ChEBI" id="CHEBI:58002"/>
        <dbReference type="ChEBI" id="CHEBI:90796"/>
        <dbReference type="EC" id="5.3.1.33"/>
    </reaction>
</comment>
<dbReference type="CDD" id="cd00311">
    <property type="entry name" value="TIM"/>
    <property type="match status" value="1"/>
</dbReference>
<dbReference type="InterPro" id="IPR013785">
    <property type="entry name" value="Aldolase_TIM"/>
</dbReference>
<evidence type="ECO:0000313" key="13">
    <source>
        <dbReference type="EMBL" id="TRA96111.1"/>
    </source>
</evidence>
<feature type="binding site" evidence="9">
    <location>
        <position position="172"/>
    </location>
    <ligand>
        <name>substrate</name>
    </ligand>
</feature>
<accession>A0A2Z2PKF6</accession>
<dbReference type="EMBL" id="CAICSX020000003">
    <property type="protein sequence ID" value="CAD0217490.1"/>
    <property type="molecule type" value="Genomic_DNA"/>
</dbReference>
<evidence type="ECO:0000256" key="10">
    <source>
        <dbReference type="RuleBase" id="RU363013"/>
    </source>
</evidence>
<dbReference type="PANTHER" id="PTHR21139">
    <property type="entry name" value="TRIOSEPHOSPHATE ISOMERASE"/>
    <property type="match status" value="1"/>
</dbReference>
<dbReference type="SUPFAM" id="SSF51351">
    <property type="entry name" value="Triosephosphate isomerase (TIM)"/>
    <property type="match status" value="1"/>
</dbReference>
<dbReference type="EMBL" id="KY000033">
    <property type="protein sequence ID" value="ASK42102.1"/>
    <property type="molecule type" value="Genomic_DNA"/>
</dbReference>
<evidence type="ECO:0000256" key="6">
    <source>
        <dbReference type="ARBA" id="ARBA00022490"/>
    </source>
</evidence>
<dbReference type="Proteomes" id="UP000528185">
    <property type="component" value="Unassembled WGS sequence"/>
</dbReference>
<comment type="similarity">
    <text evidence="4 9 10">Belongs to the triosephosphate isomerase family.</text>
</comment>
<dbReference type="UniPathway" id="UPA00138"/>
<dbReference type="Proteomes" id="UP000315434">
    <property type="component" value="Unassembled WGS sequence"/>
</dbReference>
<dbReference type="GO" id="GO:0005829">
    <property type="term" value="C:cytosol"/>
    <property type="evidence" value="ECO:0007669"/>
    <property type="project" value="TreeGrafter"/>
</dbReference>
<dbReference type="InterPro" id="IPR022896">
    <property type="entry name" value="TrioseP_Isoase_bac/euk"/>
</dbReference>
<keyword evidence="6 9" id="KW-0963">Cytoplasm</keyword>
<evidence type="ECO:0000256" key="4">
    <source>
        <dbReference type="ARBA" id="ARBA00007422"/>
    </source>
</evidence>
<evidence type="ECO:0000256" key="7">
    <source>
        <dbReference type="ARBA" id="ARBA00023152"/>
    </source>
</evidence>
<geneLocation type="plasmid" evidence="11">
    <name>pRi_26-59</name>
</geneLocation>
<evidence type="ECO:0000313" key="11">
    <source>
        <dbReference type="EMBL" id="ASK42102.1"/>
    </source>
</evidence>
<dbReference type="OrthoDB" id="9809429at2"/>
<dbReference type="InterPro" id="IPR035990">
    <property type="entry name" value="TIM_sf"/>
</dbReference>